<evidence type="ECO:0000313" key="2">
    <source>
        <dbReference type="Proteomes" id="UP000006038"/>
    </source>
</evidence>
<organism evidence="1">
    <name type="scientific">Oryza brachyantha</name>
    <name type="common">malo sina</name>
    <dbReference type="NCBI Taxonomy" id="4533"/>
    <lineage>
        <taxon>Eukaryota</taxon>
        <taxon>Viridiplantae</taxon>
        <taxon>Streptophyta</taxon>
        <taxon>Embryophyta</taxon>
        <taxon>Tracheophyta</taxon>
        <taxon>Spermatophyta</taxon>
        <taxon>Magnoliopsida</taxon>
        <taxon>Liliopsida</taxon>
        <taxon>Poales</taxon>
        <taxon>Poaceae</taxon>
        <taxon>BOP clade</taxon>
        <taxon>Oryzoideae</taxon>
        <taxon>Oryzeae</taxon>
        <taxon>Oryzinae</taxon>
        <taxon>Oryza</taxon>
    </lineage>
</organism>
<reference evidence="1" key="1">
    <citation type="journal article" date="2013" name="Nat. Commun.">
        <title>Whole-genome sequencing of Oryza brachyantha reveals mechanisms underlying Oryza genome evolution.</title>
        <authorList>
            <person name="Chen J."/>
            <person name="Huang Q."/>
            <person name="Gao D."/>
            <person name="Wang J."/>
            <person name="Lang Y."/>
            <person name="Liu T."/>
            <person name="Li B."/>
            <person name="Bai Z."/>
            <person name="Luis Goicoechea J."/>
            <person name="Liang C."/>
            <person name="Chen C."/>
            <person name="Zhang W."/>
            <person name="Sun S."/>
            <person name="Liao Y."/>
            <person name="Zhang X."/>
            <person name="Yang L."/>
            <person name="Song C."/>
            <person name="Wang M."/>
            <person name="Shi J."/>
            <person name="Liu G."/>
            <person name="Liu J."/>
            <person name="Zhou H."/>
            <person name="Zhou W."/>
            <person name="Yu Q."/>
            <person name="An N."/>
            <person name="Chen Y."/>
            <person name="Cai Q."/>
            <person name="Wang B."/>
            <person name="Liu B."/>
            <person name="Min J."/>
            <person name="Huang Y."/>
            <person name="Wu H."/>
            <person name="Li Z."/>
            <person name="Zhang Y."/>
            <person name="Yin Y."/>
            <person name="Song W."/>
            <person name="Jiang J."/>
            <person name="Jackson S.A."/>
            <person name="Wing R.A."/>
            <person name="Wang J."/>
            <person name="Chen M."/>
        </authorList>
    </citation>
    <scope>NUCLEOTIDE SEQUENCE [LARGE SCALE GENOMIC DNA]</scope>
    <source>
        <strain evidence="1">cv. IRGC 101232</strain>
    </source>
</reference>
<proteinExistence type="predicted"/>
<accession>J3MAV5</accession>
<dbReference type="EnsemblPlants" id="OB06G11490.1">
    <property type="protein sequence ID" value="OB06G11490.1"/>
    <property type="gene ID" value="OB06G11490"/>
</dbReference>
<protein>
    <submittedName>
        <fullName evidence="1">Uncharacterized protein</fullName>
    </submittedName>
</protein>
<reference evidence="1" key="2">
    <citation type="submission" date="2013-04" db="UniProtKB">
        <authorList>
            <consortium name="EnsemblPlants"/>
        </authorList>
    </citation>
    <scope>IDENTIFICATION</scope>
</reference>
<evidence type="ECO:0000313" key="1">
    <source>
        <dbReference type="EnsemblPlants" id="OB06G11490.1"/>
    </source>
</evidence>
<sequence>MVMSTCSFTLNGPGLRVNSHARARKKARSGSAAAMRQPSGTTAICAETAVTVSGSLRYQKNWLRKDSAAHDAVPSSTHIRNVSAGVPGSSPTGTVSATCSTGEFPYPYSGEPRVVDVDGRTAHDRATSSASHSHCHI</sequence>
<keyword evidence="2" id="KW-1185">Reference proteome</keyword>
<dbReference type="AlphaFoldDB" id="J3MAV5"/>
<name>J3MAV5_ORYBR</name>
<dbReference type="OMA" id="ASHSHCH"/>
<dbReference type="HOGENOM" id="CLU_142533_0_0_1"/>
<dbReference type="Gramene" id="OB06G11490.1">
    <property type="protein sequence ID" value="OB06G11490.1"/>
    <property type="gene ID" value="OB06G11490"/>
</dbReference>
<dbReference type="Proteomes" id="UP000006038">
    <property type="component" value="Chromosome 6"/>
</dbReference>